<evidence type="ECO:0000256" key="1">
    <source>
        <dbReference type="SAM" id="MobiDB-lite"/>
    </source>
</evidence>
<dbReference type="AlphaFoldDB" id="A0A918EJ81"/>
<keyword evidence="4" id="KW-1185">Reference proteome</keyword>
<dbReference type="Gene3D" id="1.10.260.40">
    <property type="entry name" value="lambda repressor-like DNA-binding domains"/>
    <property type="match status" value="1"/>
</dbReference>
<feature type="domain" description="HTH cro/C1-type" evidence="2">
    <location>
        <begin position="26"/>
        <end position="81"/>
    </location>
</feature>
<comment type="caution">
    <text evidence="3">The sequence shown here is derived from an EMBL/GenBank/DDBJ whole genome shotgun (WGS) entry which is preliminary data.</text>
</comment>
<dbReference type="InterPro" id="IPR001387">
    <property type="entry name" value="Cro/C1-type_HTH"/>
</dbReference>
<dbReference type="PROSITE" id="PS50943">
    <property type="entry name" value="HTH_CROC1"/>
    <property type="match status" value="1"/>
</dbReference>
<evidence type="ECO:0000313" key="3">
    <source>
        <dbReference type="EMBL" id="GGP90055.1"/>
    </source>
</evidence>
<reference evidence="3" key="1">
    <citation type="journal article" date="2014" name="Int. J. Syst. Evol. Microbiol.">
        <title>Complete genome sequence of Corynebacterium casei LMG S-19264T (=DSM 44701T), isolated from a smear-ripened cheese.</title>
        <authorList>
            <consortium name="US DOE Joint Genome Institute (JGI-PGF)"/>
            <person name="Walter F."/>
            <person name="Albersmeier A."/>
            <person name="Kalinowski J."/>
            <person name="Ruckert C."/>
        </authorList>
    </citation>
    <scope>NUCLEOTIDE SEQUENCE</scope>
    <source>
        <strain evidence="3">JCM 4335</strain>
    </source>
</reference>
<feature type="region of interest" description="Disordered" evidence="1">
    <location>
        <begin position="87"/>
        <end position="109"/>
    </location>
</feature>
<sequence>MDSTHPIWQSVAMRDALARRDAGAIVRLARRAADITLADLGRQVGYTAASLSRMERGKQPMRDVLLLRRLAGCLDIPPHLLGLAPRHRPAAPDRSGATRVGPQTLFGEEGDDPVRRRRLLAAVAGATTSAVLGPSAAAHAPAKPSLSGLEDLLLHRQRGHASALDPTPSSVVAAVNASRRDFGACRYDALARALPARIALAQALGEDGHPERGATAVAELYTTATRLCIKLDEDALAAVTADRALTAAVNGADALAVAEAHRMVSSVWRRQGHHGRATEVAVAAAQQLTGDRTTDLTERLSVQGNLYATAAYTAAKQGDRHAARALIAEAEATAGQLGQDALLRGNVFGPSQVVLHQISVSHLLGDVGQAVEHARRVDATALPTTERQARYWIDVARAFDQWGKPDHCYQALLAAERAAPQEVRRSSVRALVAGLVRHDRALPGVRAFAHRTGALTDR</sequence>
<protein>
    <recommendedName>
        <fullName evidence="2">HTH cro/C1-type domain-containing protein</fullName>
    </recommendedName>
</protein>
<dbReference type="SMART" id="SM00530">
    <property type="entry name" value="HTH_XRE"/>
    <property type="match status" value="1"/>
</dbReference>
<dbReference type="Pfam" id="PF13560">
    <property type="entry name" value="HTH_31"/>
    <property type="match status" value="1"/>
</dbReference>
<name>A0A918EJ81_9ACTN</name>
<evidence type="ECO:0000313" key="4">
    <source>
        <dbReference type="Proteomes" id="UP000654123"/>
    </source>
</evidence>
<dbReference type="InterPro" id="IPR010982">
    <property type="entry name" value="Lambda_DNA-bd_dom_sf"/>
</dbReference>
<dbReference type="GO" id="GO:0003677">
    <property type="term" value="F:DNA binding"/>
    <property type="evidence" value="ECO:0007669"/>
    <property type="project" value="InterPro"/>
</dbReference>
<gene>
    <name evidence="3" type="ORF">GCM10010249_05060</name>
</gene>
<dbReference type="EMBL" id="BMSV01000001">
    <property type="protein sequence ID" value="GGP90055.1"/>
    <property type="molecule type" value="Genomic_DNA"/>
</dbReference>
<evidence type="ECO:0000259" key="2">
    <source>
        <dbReference type="PROSITE" id="PS50943"/>
    </source>
</evidence>
<dbReference type="CDD" id="cd00093">
    <property type="entry name" value="HTH_XRE"/>
    <property type="match status" value="1"/>
</dbReference>
<accession>A0A918EJ81</accession>
<dbReference type="SUPFAM" id="SSF47413">
    <property type="entry name" value="lambda repressor-like DNA-binding domains"/>
    <property type="match status" value="1"/>
</dbReference>
<proteinExistence type="predicted"/>
<reference evidence="3" key="2">
    <citation type="submission" date="2020-09" db="EMBL/GenBank/DDBJ databases">
        <authorList>
            <person name="Sun Q."/>
            <person name="Ohkuma M."/>
        </authorList>
    </citation>
    <scope>NUCLEOTIDE SEQUENCE</scope>
    <source>
        <strain evidence="3">JCM 4335</strain>
    </source>
</reference>
<dbReference type="Proteomes" id="UP000654123">
    <property type="component" value="Unassembled WGS sequence"/>
</dbReference>
<organism evidence="3 4">
    <name type="scientific">Streptomyces roseolilacinus</name>
    <dbReference type="NCBI Taxonomy" id="66904"/>
    <lineage>
        <taxon>Bacteria</taxon>
        <taxon>Bacillati</taxon>
        <taxon>Actinomycetota</taxon>
        <taxon>Actinomycetes</taxon>
        <taxon>Kitasatosporales</taxon>
        <taxon>Streptomycetaceae</taxon>
        <taxon>Streptomyces</taxon>
    </lineage>
</organism>